<name>A0ABQ6YWE0_9ENTE</name>
<evidence type="ECO:0000313" key="4">
    <source>
        <dbReference type="EMBL" id="KAF1301935.1"/>
    </source>
</evidence>
<evidence type="ECO:0000259" key="3">
    <source>
        <dbReference type="SMART" id="SM01007"/>
    </source>
</evidence>
<evidence type="ECO:0000256" key="2">
    <source>
        <dbReference type="ARBA" id="ARBA00023239"/>
    </source>
</evidence>
<dbReference type="InterPro" id="IPR036409">
    <property type="entry name" value="Aldolase_II/adducin_N_sf"/>
</dbReference>
<dbReference type="Gene3D" id="3.40.225.10">
    <property type="entry name" value="Class II aldolase/adducin N-terminal domain"/>
    <property type="match status" value="1"/>
</dbReference>
<dbReference type="EMBL" id="MAEL01000054">
    <property type="protein sequence ID" value="KAF1301935.1"/>
    <property type="molecule type" value="Genomic_DNA"/>
</dbReference>
<gene>
    <name evidence="4" type="ORF">BAU17_00775</name>
</gene>
<dbReference type="Proteomes" id="UP000782705">
    <property type="component" value="Unassembled WGS sequence"/>
</dbReference>
<reference evidence="4 5" key="1">
    <citation type="submission" date="2016-06" db="EMBL/GenBank/DDBJ databases">
        <title>Four novel species of enterococci isolated from chicken manure.</title>
        <authorList>
            <person name="Van Tyne D."/>
        </authorList>
    </citation>
    <scope>NUCLEOTIDE SEQUENCE [LARGE SCALE GENOMIC DNA]</scope>
    <source>
        <strain evidence="4 5">CU12B</strain>
    </source>
</reference>
<dbReference type="SMART" id="SM01007">
    <property type="entry name" value="Aldolase_II"/>
    <property type="match status" value="1"/>
</dbReference>
<organism evidence="4 5">
    <name type="scientific">Candidatus Enterococcus willemsii</name>
    <dbReference type="NCBI Taxonomy" id="1857215"/>
    <lineage>
        <taxon>Bacteria</taxon>
        <taxon>Bacillati</taxon>
        <taxon>Bacillota</taxon>
        <taxon>Bacilli</taxon>
        <taxon>Lactobacillales</taxon>
        <taxon>Enterococcaceae</taxon>
        <taxon>Enterococcus</taxon>
    </lineage>
</organism>
<dbReference type="Pfam" id="PF00596">
    <property type="entry name" value="Aldolase_II"/>
    <property type="match status" value="1"/>
</dbReference>
<dbReference type="RefSeq" id="WP_161902914.1">
    <property type="nucleotide sequence ID" value="NZ_MAEL01000054.1"/>
</dbReference>
<dbReference type="InterPro" id="IPR050197">
    <property type="entry name" value="Aldolase_class_II_sugar_metab"/>
</dbReference>
<protein>
    <submittedName>
        <fullName evidence="4">Aldolase</fullName>
    </submittedName>
</protein>
<proteinExistence type="predicted"/>
<dbReference type="InterPro" id="IPR001303">
    <property type="entry name" value="Aldolase_II/adducin_N"/>
</dbReference>
<dbReference type="SUPFAM" id="SSF53639">
    <property type="entry name" value="AraD/HMP-PK domain-like"/>
    <property type="match status" value="1"/>
</dbReference>
<feature type="domain" description="Class II aldolase/adducin N-terminal" evidence="3">
    <location>
        <begin position="13"/>
        <end position="206"/>
    </location>
</feature>
<dbReference type="PANTHER" id="PTHR22789:SF0">
    <property type="entry name" value="3-OXO-TETRONATE 4-PHOSPHATE DECARBOXYLASE-RELATED"/>
    <property type="match status" value="1"/>
</dbReference>
<sequence length="250" mass="27532">MSDGRMMFEREREDMAKIVKLIFSRKLTNVAGGNFSFKATDETGKDYIIMTPTMMSEAYLGELSAAQILVVEPHTRKVVSGIGKLTREINMHEAMYDTNPEIKAVLHAHAPNAMFWATTELPMPNLTEATQKVAAVPVLDFAPNCSEELASITSTYIKENKLSVPHMLLLDSHGVLINATGETGMMAIHKALSILDTVEWNAEIAYKQTLFQALGITDGYYSKGEKIGNLEELKSKKAIYNQAKIAAGGD</sequence>
<comment type="caution">
    <text evidence="4">The sequence shown here is derived from an EMBL/GenBank/DDBJ whole genome shotgun (WGS) entry which is preliminary data.</text>
</comment>
<evidence type="ECO:0000313" key="5">
    <source>
        <dbReference type="Proteomes" id="UP000782705"/>
    </source>
</evidence>
<dbReference type="NCBIfam" id="NF004979">
    <property type="entry name" value="PRK06357.1"/>
    <property type="match status" value="1"/>
</dbReference>
<keyword evidence="2" id="KW-0456">Lyase</keyword>
<evidence type="ECO:0000256" key="1">
    <source>
        <dbReference type="ARBA" id="ARBA00022723"/>
    </source>
</evidence>
<dbReference type="PANTHER" id="PTHR22789">
    <property type="entry name" value="FUCULOSE PHOSPHATE ALDOLASE"/>
    <property type="match status" value="1"/>
</dbReference>
<keyword evidence="1" id="KW-0479">Metal-binding</keyword>
<keyword evidence="5" id="KW-1185">Reference proteome</keyword>
<accession>A0ABQ6YWE0</accession>